<proteinExistence type="inferred from homology"/>
<dbReference type="Gene3D" id="3.40.1370.10">
    <property type="match status" value="1"/>
</dbReference>
<dbReference type="AlphaFoldDB" id="A0A2M6W0Y6"/>
<dbReference type="Proteomes" id="UP000229362">
    <property type="component" value="Unassembled WGS sequence"/>
</dbReference>
<evidence type="ECO:0000256" key="1">
    <source>
        <dbReference type="ARBA" id="ARBA00010528"/>
    </source>
</evidence>
<dbReference type="InterPro" id="IPR023574">
    <property type="entry name" value="Ribosomal_uL4_dom_sf"/>
</dbReference>
<dbReference type="GO" id="GO:1990904">
    <property type="term" value="C:ribonucleoprotein complex"/>
    <property type="evidence" value="ECO:0007669"/>
    <property type="project" value="UniProtKB-KW"/>
</dbReference>
<feature type="non-terminal residue" evidence="4">
    <location>
        <position position="48"/>
    </location>
</feature>
<comment type="similarity">
    <text evidence="1">Belongs to the universal ribosomal protein uL4 family.</text>
</comment>
<sequence length="48" mass="5202">MPKVAVYNTKGEQKGSIELSPAVFAATGTKSVIHQVYLALEANAREPW</sequence>
<keyword evidence="3" id="KW-0687">Ribonucleoprotein</keyword>
<dbReference type="SUPFAM" id="SSF52166">
    <property type="entry name" value="Ribosomal protein L4"/>
    <property type="match status" value="1"/>
</dbReference>
<protein>
    <submittedName>
        <fullName evidence="4">50S ribosomal protein L4</fullName>
    </submittedName>
</protein>
<evidence type="ECO:0000256" key="3">
    <source>
        <dbReference type="ARBA" id="ARBA00023274"/>
    </source>
</evidence>
<evidence type="ECO:0000313" key="5">
    <source>
        <dbReference type="Proteomes" id="UP000229362"/>
    </source>
</evidence>
<dbReference type="EMBL" id="PFBZ01000133">
    <property type="protein sequence ID" value="PIT86464.1"/>
    <property type="molecule type" value="Genomic_DNA"/>
</dbReference>
<dbReference type="GO" id="GO:0006412">
    <property type="term" value="P:translation"/>
    <property type="evidence" value="ECO:0007669"/>
    <property type="project" value="InterPro"/>
</dbReference>
<gene>
    <name evidence="4" type="ORF">COU33_03000</name>
</gene>
<accession>A0A2M6W0Y6</accession>
<name>A0A2M6W0Y6_9BACT</name>
<comment type="caution">
    <text evidence="4">The sequence shown here is derived from an EMBL/GenBank/DDBJ whole genome shotgun (WGS) entry which is preliminary data.</text>
</comment>
<dbReference type="GO" id="GO:0005840">
    <property type="term" value="C:ribosome"/>
    <property type="evidence" value="ECO:0007669"/>
    <property type="project" value="UniProtKB-KW"/>
</dbReference>
<evidence type="ECO:0000256" key="2">
    <source>
        <dbReference type="ARBA" id="ARBA00022980"/>
    </source>
</evidence>
<reference evidence="5" key="1">
    <citation type="submission" date="2017-09" db="EMBL/GenBank/DDBJ databases">
        <title>Depth-based differentiation of microbial function through sediment-hosted aquifers and enrichment of novel symbionts in the deep terrestrial subsurface.</title>
        <authorList>
            <person name="Probst A.J."/>
            <person name="Ladd B."/>
            <person name="Jarett J.K."/>
            <person name="Geller-Mcgrath D.E."/>
            <person name="Sieber C.M.K."/>
            <person name="Emerson J.B."/>
            <person name="Anantharaman K."/>
            <person name="Thomas B.C."/>
            <person name="Malmstrom R."/>
            <person name="Stieglmeier M."/>
            <person name="Klingl A."/>
            <person name="Woyke T."/>
            <person name="Ryan C.M."/>
            <person name="Banfield J.F."/>
        </authorList>
    </citation>
    <scope>NUCLEOTIDE SEQUENCE [LARGE SCALE GENOMIC DNA]</scope>
</reference>
<evidence type="ECO:0000313" key="4">
    <source>
        <dbReference type="EMBL" id="PIT86464.1"/>
    </source>
</evidence>
<dbReference type="GO" id="GO:0003735">
    <property type="term" value="F:structural constituent of ribosome"/>
    <property type="evidence" value="ECO:0007669"/>
    <property type="project" value="InterPro"/>
</dbReference>
<keyword evidence="2 4" id="KW-0689">Ribosomal protein</keyword>
<organism evidence="4 5">
    <name type="scientific">Candidatus Magasanikbacteria bacterium CG10_big_fil_rev_8_21_14_0_10_43_6</name>
    <dbReference type="NCBI Taxonomy" id="1974650"/>
    <lineage>
        <taxon>Bacteria</taxon>
        <taxon>Candidatus Magasanikiibacteriota</taxon>
    </lineage>
</organism>